<dbReference type="GO" id="GO:0043014">
    <property type="term" value="F:alpha-tubulin binding"/>
    <property type="evidence" value="ECO:0007669"/>
    <property type="project" value="InterPro"/>
</dbReference>
<dbReference type="GO" id="GO:0007021">
    <property type="term" value="P:tubulin complex assembly"/>
    <property type="evidence" value="ECO:0007669"/>
    <property type="project" value="InterPro"/>
</dbReference>
<proteinExistence type="predicted"/>
<dbReference type="EMBL" id="AWWV01011902">
    <property type="protein sequence ID" value="OMO69957.1"/>
    <property type="molecule type" value="Genomic_DNA"/>
</dbReference>
<evidence type="ECO:0000259" key="1">
    <source>
        <dbReference type="Pfam" id="PF14560"/>
    </source>
</evidence>
<dbReference type="CDD" id="cd01789">
    <property type="entry name" value="Ubl_TBCB"/>
    <property type="match status" value="1"/>
</dbReference>
<dbReference type="InterPro" id="IPR000626">
    <property type="entry name" value="Ubiquitin-like_dom"/>
</dbReference>
<protein>
    <submittedName>
        <fullName evidence="2">Tubulin-specific chaperone B-like protein</fullName>
    </submittedName>
</protein>
<dbReference type="Gene3D" id="3.10.20.90">
    <property type="entry name" value="Phosphatidylinositol 3-kinase Catalytic Subunit, Chain A, domain 1"/>
    <property type="match status" value="1"/>
</dbReference>
<feature type="non-terminal residue" evidence="2">
    <location>
        <position position="85"/>
    </location>
</feature>
<dbReference type="SUPFAM" id="SSF54236">
    <property type="entry name" value="Ubiquitin-like"/>
    <property type="match status" value="1"/>
</dbReference>
<dbReference type="OrthoDB" id="2130750at2759"/>
<name>A0A1R3HHW0_COCAP</name>
<evidence type="ECO:0000313" key="3">
    <source>
        <dbReference type="Proteomes" id="UP000188268"/>
    </source>
</evidence>
<dbReference type="Proteomes" id="UP000188268">
    <property type="component" value="Unassembled WGS sequence"/>
</dbReference>
<dbReference type="STRING" id="210143.A0A1R3HHW0"/>
<dbReference type="AlphaFoldDB" id="A0A1R3HHW0"/>
<sequence length="85" mass="9618">MASRLQIKGDDSVLLQVTHSNLKNFSAYIRFSLQMSVEAVKDKLWKKCATLVNSMRLELYDDCKNKICDLSDGSRPLGFYSPLDG</sequence>
<comment type="caution">
    <text evidence="2">The sequence shown here is derived from an EMBL/GenBank/DDBJ whole genome shotgun (WGS) entry which is preliminary data.</text>
</comment>
<dbReference type="Pfam" id="PF14560">
    <property type="entry name" value="Ubiquitin_2"/>
    <property type="match status" value="1"/>
</dbReference>
<organism evidence="2 3">
    <name type="scientific">Corchorus capsularis</name>
    <name type="common">Jute</name>
    <dbReference type="NCBI Taxonomy" id="210143"/>
    <lineage>
        <taxon>Eukaryota</taxon>
        <taxon>Viridiplantae</taxon>
        <taxon>Streptophyta</taxon>
        <taxon>Embryophyta</taxon>
        <taxon>Tracheophyta</taxon>
        <taxon>Spermatophyta</taxon>
        <taxon>Magnoliopsida</taxon>
        <taxon>eudicotyledons</taxon>
        <taxon>Gunneridae</taxon>
        <taxon>Pentapetalae</taxon>
        <taxon>rosids</taxon>
        <taxon>malvids</taxon>
        <taxon>Malvales</taxon>
        <taxon>Malvaceae</taxon>
        <taxon>Grewioideae</taxon>
        <taxon>Apeibeae</taxon>
        <taxon>Corchorus</taxon>
    </lineage>
</organism>
<dbReference type="InterPro" id="IPR045172">
    <property type="entry name" value="TBCB_Ubl"/>
</dbReference>
<feature type="domain" description="Ubiquitin-like" evidence="1">
    <location>
        <begin position="13"/>
        <end position="85"/>
    </location>
</feature>
<keyword evidence="3" id="KW-1185">Reference proteome</keyword>
<evidence type="ECO:0000313" key="2">
    <source>
        <dbReference type="EMBL" id="OMO69957.1"/>
    </source>
</evidence>
<reference evidence="2 3" key="1">
    <citation type="submission" date="2013-09" db="EMBL/GenBank/DDBJ databases">
        <title>Corchorus capsularis genome sequencing.</title>
        <authorList>
            <person name="Alam M."/>
            <person name="Haque M.S."/>
            <person name="Islam M.S."/>
            <person name="Emdad E.M."/>
            <person name="Islam M.M."/>
            <person name="Ahmed B."/>
            <person name="Halim A."/>
            <person name="Hossen Q.M.M."/>
            <person name="Hossain M.Z."/>
            <person name="Ahmed R."/>
            <person name="Khan M.M."/>
            <person name="Islam R."/>
            <person name="Rashid M.M."/>
            <person name="Khan S.A."/>
            <person name="Rahman M.S."/>
            <person name="Alam M."/>
        </authorList>
    </citation>
    <scope>NUCLEOTIDE SEQUENCE [LARGE SCALE GENOMIC DNA]</scope>
    <source>
        <strain evidence="3">cv. CVL-1</strain>
        <tissue evidence="2">Whole seedling</tissue>
    </source>
</reference>
<dbReference type="GO" id="GO:0007023">
    <property type="term" value="P:post-chaperonin tubulin folding pathway"/>
    <property type="evidence" value="ECO:0007669"/>
    <property type="project" value="InterPro"/>
</dbReference>
<gene>
    <name evidence="2" type="ORF">CCACVL1_19178</name>
</gene>
<dbReference type="InterPro" id="IPR029071">
    <property type="entry name" value="Ubiquitin-like_domsf"/>
</dbReference>
<accession>A0A1R3HHW0</accession>